<organism evidence="2 3">
    <name type="scientific">Pseudonocardia kongjuensis</name>
    <dbReference type="NCBI Taxonomy" id="102227"/>
    <lineage>
        <taxon>Bacteria</taxon>
        <taxon>Bacillati</taxon>
        <taxon>Actinomycetota</taxon>
        <taxon>Actinomycetes</taxon>
        <taxon>Pseudonocardiales</taxon>
        <taxon>Pseudonocardiaceae</taxon>
        <taxon>Pseudonocardia</taxon>
    </lineage>
</organism>
<comment type="caution">
    <text evidence="2">The sequence shown here is derived from an EMBL/GenBank/DDBJ whole genome shotgun (WGS) entry which is preliminary data.</text>
</comment>
<evidence type="ECO:0000313" key="2">
    <source>
        <dbReference type="EMBL" id="GAA1401855.1"/>
    </source>
</evidence>
<protein>
    <submittedName>
        <fullName evidence="2">DUF4326 domain-containing protein</fullName>
    </submittedName>
</protein>
<sequence>MAERVRLSRARGYRKPENAIVVARPTRWGNPISLSDVAAQYPSLDDRQVATLVVRDFEVLAERGRLSFPNWRHLGGRRGPVAWTYPPLAEIREQLGGRDLACWCPLDMPCHADVLLRIANSEPPTSTDGGEHSG</sequence>
<keyword evidence="3" id="KW-1185">Reference proteome</keyword>
<gene>
    <name evidence="2" type="ORF">GCM10009613_60880</name>
</gene>
<feature type="domain" description="DUF4326" evidence="1">
    <location>
        <begin position="9"/>
        <end position="116"/>
    </location>
</feature>
<dbReference type="Proteomes" id="UP001501414">
    <property type="component" value="Unassembled WGS sequence"/>
</dbReference>
<dbReference type="Pfam" id="PF14216">
    <property type="entry name" value="DUF4326"/>
    <property type="match status" value="1"/>
</dbReference>
<accession>A0ABN1YAS0</accession>
<dbReference type="InterPro" id="IPR025475">
    <property type="entry name" value="DUF4326"/>
</dbReference>
<dbReference type="EMBL" id="BAAAJK010000053">
    <property type="protein sequence ID" value="GAA1401855.1"/>
    <property type="molecule type" value="Genomic_DNA"/>
</dbReference>
<proteinExistence type="predicted"/>
<evidence type="ECO:0000259" key="1">
    <source>
        <dbReference type="Pfam" id="PF14216"/>
    </source>
</evidence>
<name>A0ABN1YAS0_9PSEU</name>
<evidence type="ECO:0000313" key="3">
    <source>
        <dbReference type="Proteomes" id="UP001501414"/>
    </source>
</evidence>
<reference evidence="2 3" key="1">
    <citation type="journal article" date="2019" name="Int. J. Syst. Evol. Microbiol.">
        <title>The Global Catalogue of Microorganisms (GCM) 10K type strain sequencing project: providing services to taxonomists for standard genome sequencing and annotation.</title>
        <authorList>
            <consortium name="The Broad Institute Genomics Platform"/>
            <consortium name="The Broad Institute Genome Sequencing Center for Infectious Disease"/>
            <person name="Wu L."/>
            <person name="Ma J."/>
        </authorList>
    </citation>
    <scope>NUCLEOTIDE SEQUENCE [LARGE SCALE GENOMIC DNA]</scope>
    <source>
        <strain evidence="2 3">JCM 11896</strain>
    </source>
</reference>